<evidence type="ECO:0000256" key="4">
    <source>
        <dbReference type="ARBA" id="ARBA00035201"/>
    </source>
</evidence>
<reference evidence="6 7" key="1">
    <citation type="journal article" date="2010" name="Stand. Genomic Sci.">
        <title>Complete genome sequence of Acetohalobium arabaticum type strain (Z-7288).</title>
        <authorList>
            <person name="Sikorski J."/>
            <person name="Lapidus A."/>
            <person name="Chertkov O."/>
            <person name="Lucas S."/>
            <person name="Copeland A."/>
            <person name="Glavina Del Rio T."/>
            <person name="Nolan M."/>
            <person name="Tice H."/>
            <person name="Cheng J.F."/>
            <person name="Han C."/>
            <person name="Brambilla E."/>
            <person name="Pitluck S."/>
            <person name="Liolios K."/>
            <person name="Ivanova N."/>
            <person name="Mavromatis K."/>
            <person name="Mikhailova N."/>
            <person name="Pati A."/>
            <person name="Bruce D."/>
            <person name="Detter C."/>
            <person name="Tapia R."/>
            <person name="Goodwin L."/>
            <person name="Chen A."/>
            <person name="Palaniappan K."/>
            <person name="Land M."/>
            <person name="Hauser L."/>
            <person name="Chang Y.J."/>
            <person name="Jeffries C.D."/>
            <person name="Rohde M."/>
            <person name="Goker M."/>
            <person name="Spring S."/>
            <person name="Woyke T."/>
            <person name="Bristow J."/>
            <person name="Eisen J.A."/>
            <person name="Markowitz V."/>
            <person name="Hugenholtz P."/>
            <person name="Kyrpides N.C."/>
            <person name="Klenk H.P."/>
        </authorList>
    </citation>
    <scope>NUCLEOTIDE SEQUENCE [LARGE SCALE GENOMIC DNA]</scope>
    <source>
        <strain evidence="7">ATCC 49924 / DSM 5501 / Z-7288</strain>
    </source>
</reference>
<evidence type="ECO:0000313" key="7">
    <source>
        <dbReference type="Proteomes" id="UP000001661"/>
    </source>
</evidence>
<dbReference type="PANTHER" id="PTHR11545">
    <property type="entry name" value="RIBOSOMAL PROTEIN L13"/>
    <property type="match status" value="1"/>
</dbReference>
<comment type="subunit">
    <text evidence="5">Part of the 50S ribosomal subunit.</text>
</comment>
<evidence type="ECO:0000256" key="1">
    <source>
        <dbReference type="ARBA" id="ARBA00006227"/>
    </source>
</evidence>
<evidence type="ECO:0000256" key="5">
    <source>
        <dbReference type="HAMAP-Rule" id="MF_01366"/>
    </source>
</evidence>
<dbReference type="STRING" id="574087.Acear_0195"/>
<evidence type="ECO:0000313" key="6">
    <source>
        <dbReference type="EMBL" id="ADL11746.1"/>
    </source>
</evidence>
<dbReference type="HOGENOM" id="CLU_082184_2_2_9"/>
<accession>D9QTI2</accession>
<dbReference type="GO" id="GO:0017148">
    <property type="term" value="P:negative regulation of translation"/>
    <property type="evidence" value="ECO:0007669"/>
    <property type="project" value="TreeGrafter"/>
</dbReference>
<proteinExistence type="inferred from homology"/>
<dbReference type="PANTHER" id="PTHR11545:SF2">
    <property type="entry name" value="LARGE RIBOSOMAL SUBUNIT PROTEIN UL13M"/>
    <property type="match status" value="1"/>
</dbReference>
<dbReference type="FunFam" id="3.90.1180.10:FF:000001">
    <property type="entry name" value="50S ribosomal protein L13"/>
    <property type="match status" value="1"/>
</dbReference>
<dbReference type="Pfam" id="PF00572">
    <property type="entry name" value="Ribosomal_L13"/>
    <property type="match status" value="1"/>
</dbReference>
<dbReference type="KEGG" id="aar:Acear_0195"/>
<dbReference type="InterPro" id="IPR005823">
    <property type="entry name" value="Ribosomal_uL13_bac-type"/>
</dbReference>
<comment type="similarity">
    <text evidence="1 5">Belongs to the universal ribosomal protein uL13 family.</text>
</comment>
<gene>
    <name evidence="5" type="primary">rplM</name>
    <name evidence="6" type="ordered locus">Acear_0195</name>
</gene>
<dbReference type="AlphaFoldDB" id="D9QTI2"/>
<organism evidence="6 7">
    <name type="scientific">Acetohalobium arabaticum (strain ATCC 49924 / DSM 5501 / Z-7288)</name>
    <dbReference type="NCBI Taxonomy" id="574087"/>
    <lineage>
        <taxon>Bacteria</taxon>
        <taxon>Bacillati</taxon>
        <taxon>Bacillota</taxon>
        <taxon>Clostridia</taxon>
        <taxon>Halanaerobiales</taxon>
        <taxon>Halobacteroidaceae</taxon>
        <taxon>Acetohalobium</taxon>
    </lineage>
</organism>
<dbReference type="SUPFAM" id="SSF52161">
    <property type="entry name" value="Ribosomal protein L13"/>
    <property type="match status" value="1"/>
</dbReference>
<dbReference type="GO" id="GO:0003729">
    <property type="term" value="F:mRNA binding"/>
    <property type="evidence" value="ECO:0007669"/>
    <property type="project" value="TreeGrafter"/>
</dbReference>
<dbReference type="HAMAP" id="MF_01366">
    <property type="entry name" value="Ribosomal_uL13"/>
    <property type="match status" value="1"/>
</dbReference>
<comment type="function">
    <text evidence="5">This protein is one of the early assembly proteins of the 50S ribosomal subunit, although it is not seen to bind rRNA by itself. It is important during the early stages of 50S assembly.</text>
</comment>
<name>D9QTI2_ACEAZ</name>
<keyword evidence="7" id="KW-1185">Reference proteome</keyword>
<dbReference type="eggNOG" id="COG0102">
    <property type="taxonomic scope" value="Bacteria"/>
</dbReference>
<dbReference type="GO" id="GO:0022625">
    <property type="term" value="C:cytosolic large ribosomal subunit"/>
    <property type="evidence" value="ECO:0007669"/>
    <property type="project" value="TreeGrafter"/>
</dbReference>
<dbReference type="NCBIfam" id="TIGR01066">
    <property type="entry name" value="rplM_bact"/>
    <property type="match status" value="1"/>
</dbReference>
<evidence type="ECO:0000256" key="3">
    <source>
        <dbReference type="ARBA" id="ARBA00023274"/>
    </source>
</evidence>
<sequence>MTTYMAKPEEIERDWFVVDAAGERLGRLASKIANVLRGKHKPTYTPHVDTGDYVIVVNAGEVVLTGNKLDQKMHHTHSEYPGGLKSTSYRELLEEKPEKVIELAVKGMVPKNKLGRKMMKKLKIYAASEHPHEAQQPEELEI</sequence>
<evidence type="ECO:0000256" key="2">
    <source>
        <dbReference type="ARBA" id="ARBA00022980"/>
    </source>
</evidence>
<dbReference type="CDD" id="cd00392">
    <property type="entry name" value="Ribosomal_L13"/>
    <property type="match status" value="1"/>
</dbReference>
<dbReference type="EMBL" id="CP002105">
    <property type="protein sequence ID" value="ADL11746.1"/>
    <property type="molecule type" value="Genomic_DNA"/>
</dbReference>
<dbReference type="GO" id="GO:0003735">
    <property type="term" value="F:structural constituent of ribosome"/>
    <property type="evidence" value="ECO:0007669"/>
    <property type="project" value="InterPro"/>
</dbReference>
<protein>
    <recommendedName>
        <fullName evidence="4 5">Large ribosomal subunit protein uL13</fullName>
    </recommendedName>
</protein>
<keyword evidence="3 5" id="KW-0687">Ribonucleoprotein</keyword>
<dbReference type="InterPro" id="IPR005822">
    <property type="entry name" value="Ribosomal_uL13"/>
</dbReference>
<dbReference type="PIRSF" id="PIRSF002181">
    <property type="entry name" value="Ribosomal_L13"/>
    <property type="match status" value="1"/>
</dbReference>
<dbReference type="Proteomes" id="UP000001661">
    <property type="component" value="Chromosome"/>
</dbReference>
<dbReference type="Gene3D" id="3.90.1180.10">
    <property type="entry name" value="Ribosomal protein L13"/>
    <property type="match status" value="1"/>
</dbReference>
<dbReference type="InterPro" id="IPR036899">
    <property type="entry name" value="Ribosomal_uL13_sf"/>
</dbReference>
<dbReference type="OrthoDB" id="9801330at2"/>
<dbReference type="GO" id="GO:0006412">
    <property type="term" value="P:translation"/>
    <property type="evidence" value="ECO:0007669"/>
    <property type="project" value="UniProtKB-UniRule"/>
</dbReference>
<dbReference type="RefSeq" id="WP_013277192.1">
    <property type="nucleotide sequence ID" value="NC_014378.1"/>
</dbReference>
<keyword evidence="2 5" id="KW-0689">Ribosomal protein</keyword>